<evidence type="ECO:0000256" key="1">
    <source>
        <dbReference type="SAM" id="MobiDB-lite"/>
    </source>
</evidence>
<dbReference type="EMBL" id="CAMXCT030001524">
    <property type="protein sequence ID" value="CAL4778196.1"/>
    <property type="molecule type" value="Genomic_DNA"/>
</dbReference>
<reference evidence="4" key="2">
    <citation type="submission" date="2024-04" db="EMBL/GenBank/DDBJ databases">
        <authorList>
            <person name="Chen Y."/>
            <person name="Shah S."/>
            <person name="Dougan E. K."/>
            <person name="Thang M."/>
            <person name="Chan C."/>
        </authorList>
    </citation>
    <scope>NUCLEOTIDE SEQUENCE [LARGE SCALE GENOMIC DNA]</scope>
</reference>
<feature type="region of interest" description="Disordered" evidence="1">
    <location>
        <begin position="192"/>
        <end position="235"/>
    </location>
</feature>
<proteinExistence type="predicted"/>
<evidence type="ECO:0000313" key="5">
    <source>
        <dbReference type="Proteomes" id="UP001152797"/>
    </source>
</evidence>
<dbReference type="EMBL" id="CAMXCT010001524">
    <property type="protein sequence ID" value="CAI3990884.1"/>
    <property type="molecule type" value="Genomic_DNA"/>
</dbReference>
<evidence type="ECO:0000313" key="3">
    <source>
        <dbReference type="EMBL" id="CAI3990884.1"/>
    </source>
</evidence>
<keyword evidence="2" id="KW-0812">Transmembrane</keyword>
<sequence>MDTMAASKLERMPVRGTASKVMEDVEIPGGYVPGRILQKFIDGDLAGAVNDSLSSELPKGSKDPDGPSSSAADGAGGSCDAGVMKAAAAPSAADDAGGGGMELPPPPMPPPPPPPQAVPEPKNPPKVKAMPRPRRYGQGHALAAGSRQQQQVVDVDAYEAKKDAAEKDESWGPKWPAPELMKSTTWKPPWQTSADGQCHGQWQPSGQWHGQWQPSDGQWQPSDGQWQPSGTWHDADGSWQATASMSQTWQSDGWSAILGCILCIVKFATIYIYLFFKRYCSHSANIYIYTLCLGQQTSEQ</sequence>
<evidence type="ECO:0000256" key="2">
    <source>
        <dbReference type="SAM" id="Phobius"/>
    </source>
</evidence>
<feature type="transmembrane region" description="Helical" evidence="2">
    <location>
        <begin position="254"/>
        <end position="276"/>
    </location>
</feature>
<keyword evidence="2" id="KW-0472">Membrane</keyword>
<feature type="compositionally biased region" description="Polar residues" evidence="1">
    <location>
        <begin position="192"/>
        <end position="230"/>
    </location>
</feature>
<gene>
    <name evidence="3" type="ORF">C1SCF055_LOCUS17834</name>
</gene>
<comment type="caution">
    <text evidence="3">The sequence shown here is derived from an EMBL/GenBank/DDBJ whole genome shotgun (WGS) entry which is preliminary data.</text>
</comment>
<dbReference type="AlphaFoldDB" id="A0A9P1CFJ2"/>
<protein>
    <submittedName>
        <fullName evidence="3">Uncharacterized protein</fullName>
    </submittedName>
</protein>
<keyword evidence="5" id="KW-1185">Reference proteome</keyword>
<dbReference type="EMBL" id="CAMXCT020001524">
    <property type="protein sequence ID" value="CAL1144259.1"/>
    <property type="molecule type" value="Genomic_DNA"/>
</dbReference>
<feature type="compositionally biased region" description="Low complexity" evidence="1">
    <location>
        <begin position="81"/>
        <end position="95"/>
    </location>
</feature>
<organism evidence="3">
    <name type="scientific">Cladocopium goreaui</name>
    <dbReference type="NCBI Taxonomy" id="2562237"/>
    <lineage>
        <taxon>Eukaryota</taxon>
        <taxon>Sar</taxon>
        <taxon>Alveolata</taxon>
        <taxon>Dinophyceae</taxon>
        <taxon>Suessiales</taxon>
        <taxon>Symbiodiniaceae</taxon>
        <taxon>Cladocopium</taxon>
    </lineage>
</organism>
<keyword evidence="2" id="KW-1133">Transmembrane helix</keyword>
<evidence type="ECO:0000313" key="4">
    <source>
        <dbReference type="EMBL" id="CAL1144259.1"/>
    </source>
</evidence>
<feature type="region of interest" description="Disordered" evidence="1">
    <location>
        <begin position="49"/>
        <end position="152"/>
    </location>
</feature>
<reference evidence="3" key="1">
    <citation type="submission" date="2022-10" db="EMBL/GenBank/DDBJ databases">
        <authorList>
            <person name="Chen Y."/>
            <person name="Dougan E. K."/>
            <person name="Chan C."/>
            <person name="Rhodes N."/>
            <person name="Thang M."/>
        </authorList>
    </citation>
    <scope>NUCLEOTIDE SEQUENCE</scope>
</reference>
<dbReference type="Proteomes" id="UP001152797">
    <property type="component" value="Unassembled WGS sequence"/>
</dbReference>
<name>A0A9P1CFJ2_9DINO</name>
<feature type="compositionally biased region" description="Pro residues" evidence="1">
    <location>
        <begin position="103"/>
        <end position="124"/>
    </location>
</feature>
<accession>A0A9P1CFJ2</accession>